<evidence type="ECO:0008006" key="7">
    <source>
        <dbReference type="Google" id="ProtNLM"/>
    </source>
</evidence>
<comment type="caution">
    <text evidence="5">The sequence shown here is derived from an EMBL/GenBank/DDBJ whole genome shotgun (WGS) entry which is preliminary data.</text>
</comment>
<dbReference type="PANTHER" id="PTHR33397">
    <property type="entry name" value="UPF0331 PROTEIN YUTE"/>
    <property type="match status" value="1"/>
</dbReference>
<protein>
    <recommendedName>
        <fullName evidence="7">DUF86 domain-containing protein</fullName>
    </recommendedName>
</protein>
<evidence type="ECO:0000256" key="1">
    <source>
        <dbReference type="ARBA" id="ARBA00022649"/>
    </source>
</evidence>
<organism evidence="5 6">
    <name type="scientific">Candidatus Brocadia carolinensis</name>
    <dbReference type="NCBI Taxonomy" id="1004156"/>
    <lineage>
        <taxon>Bacteria</taxon>
        <taxon>Pseudomonadati</taxon>
        <taxon>Planctomycetota</taxon>
        <taxon>Candidatus Brocadiia</taxon>
        <taxon>Candidatus Brocadiales</taxon>
        <taxon>Candidatus Brocadiaceae</taxon>
        <taxon>Candidatus Brocadia</taxon>
    </lineage>
</organism>
<dbReference type="GO" id="GO:0016787">
    <property type="term" value="F:hydrolase activity"/>
    <property type="evidence" value="ECO:0007669"/>
    <property type="project" value="UniProtKB-KW"/>
</dbReference>
<dbReference type="SUPFAM" id="SSF81593">
    <property type="entry name" value="Nucleotidyltransferase substrate binding subunit/domain"/>
    <property type="match status" value="1"/>
</dbReference>
<dbReference type="InterPro" id="IPR037038">
    <property type="entry name" value="HepT-like_sf"/>
</dbReference>
<evidence type="ECO:0000256" key="3">
    <source>
        <dbReference type="ARBA" id="ARBA00022801"/>
    </source>
</evidence>
<dbReference type="EMBL" id="AYTS01000113">
    <property type="protein sequence ID" value="OOP55835.1"/>
    <property type="molecule type" value="Genomic_DNA"/>
</dbReference>
<dbReference type="AlphaFoldDB" id="A0A1V4ARU9"/>
<dbReference type="InterPro" id="IPR008201">
    <property type="entry name" value="HepT-like"/>
</dbReference>
<sequence>MNVDKKRITHYLHDILSNTRDIANLLKEYSDDEIIGNKHLLKSLKYSLLEISESMSLVLQHILAKQHGIPVKGYIDTIKKAADYNIIPQGLSVSLKPFFDFRNALVHRYWVIDDKILLDNCKLGLKDFFAFIETIEKFLSGSET</sequence>
<keyword evidence="2" id="KW-0540">Nuclease</keyword>
<dbReference type="GO" id="GO:0004540">
    <property type="term" value="F:RNA nuclease activity"/>
    <property type="evidence" value="ECO:0007669"/>
    <property type="project" value="InterPro"/>
</dbReference>
<dbReference type="Pfam" id="PF01934">
    <property type="entry name" value="HepT-like"/>
    <property type="match status" value="1"/>
</dbReference>
<evidence type="ECO:0000313" key="5">
    <source>
        <dbReference type="EMBL" id="OOP55835.1"/>
    </source>
</evidence>
<dbReference type="PANTHER" id="PTHR33397:SF5">
    <property type="entry name" value="RNASE YUTE-RELATED"/>
    <property type="match status" value="1"/>
</dbReference>
<keyword evidence="1" id="KW-1277">Toxin-antitoxin system</keyword>
<dbReference type="Proteomes" id="UP000189681">
    <property type="component" value="Unassembled WGS sequence"/>
</dbReference>
<dbReference type="Gene3D" id="1.20.120.580">
    <property type="entry name" value="bsu32300-like"/>
    <property type="match status" value="1"/>
</dbReference>
<keyword evidence="3" id="KW-0378">Hydrolase</keyword>
<reference evidence="5 6" key="1">
    <citation type="journal article" date="2017" name="Water Res.">
        <title>Discovery and metagenomic analysis of an anammox bacterial enrichment related to Candidatus "Brocadia caroliniensis" in a full-scale glycerol-fed nitritation-denitritation separate centrate treatment process.</title>
        <authorList>
            <person name="Park H."/>
            <person name="Brotto A.C."/>
            <person name="van Loosdrecht M.C."/>
            <person name="Chandran K."/>
        </authorList>
    </citation>
    <scope>NUCLEOTIDE SEQUENCE [LARGE SCALE GENOMIC DNA]</scope>
    <source>
        <strain evidence="5">26THWARD</strain>
    </source>
</reference>
<evidence type="ECO:0000256" key="2">
    <source>
        <dbReference type="ARBA" id="ARBA00022722"/>
    </source>
</evidence>
<dbReference type="GO" id="GO:0110001">
    <property type="term" value="C:toxin-antitoxin complex"/>
    <property type="evidence" value="ECO:0007669"/>
    <property type="project" value="InterPro"/>
</dbReference>
<accession>A0A1V4ARU9</accession>
<comment type="similarity">
    <text evidence="4">Belongs to the HepT RNase toxin family.</text>
</comment>
<evidence type="ECO:0000256" key="4">
    <source>
        <dbReference type="ARBA" id="ARBA00024207"/>
    </source>
</evidence>
<proteinExistence type="inferred from homology"/>
<name>A0A1V4ARU9_9BACT</name>
<evidence type="ECO:0000313" key="6">
    <source>
        <dbReference type="Proteomes" id="UP000189681"/>
    </source>
</evidence>
<dbReference type="InterPro" id="IPR052379">
    <property type="entry name" value="Type_VII_TA_RNase"/>
</dbReference>
<gene>
    <name evidence="5" type="ORF">AYP45_12450</name>
</gene>
<dbReference type="STRING" id="1004156.AYP45_12450"/>